<evidence type="ECO:0000256" key="2">
    <source>
        <dbReference type="ARBA" id="ARBA00005594"/>
    </source>
</evidence>
<evidence type="ECO:0000256" key="12">
    <source>
        <dbReference type="HAMAP-Rule" id="MF_00041"/>
    </source>
</evidence>
<evidence type="ECO:0000256" key="11">
    <source>
        <dbReference type="ARBA" id="ARBA00023146"/>
    </source>
</evidence>
<keyword evidence="6 12" id="KW-0479">Metal-binding</keyword>
<accession>A0A5C5WF31</accession>
<feature type="domain" description="Cysteinyl-tRNA synthetase class Ia DALR" evidence="14">
    <location>
        <begin position="453"/>
        <end position="530"/>
    </location>
</feature>
<evidence type="ECO:0000256" key="6">
    <source>
        <dbReference type="ARBA" id="ARBA00022723"/>
    </source>
</evidence>
<reference evidence="15 16" key="1">
    <citation type="submission" date="2019-02" db="EMBL/GenBank/DDBJ databases">
        <title>Deep-cultivation of Planctomycetes and their phenomic and genomic characterization uncovers novel biology.</title>
        <authorList>
            <person name="Wiegand S."/>
            <person name="Jogler M."/>
            <person name="Boedeker C."/>
            <person name="Pinto D."/>
            <person name="Vollmers J."/>
            <person name="Rivas-Marin E."/>
            <person name="Kohn T."/>
            <person name="Peeters S.H."/>
            <person name="Heuer A."/>
            <person name="Rast P."/>
            <person name="Oberbeckmann S."/>
            <person name="Bunk B."/>
            <person name="Jeske O."/>
            <person name="Meyerdierks A."/>
            <person name="Storesund J.E."/>
            <person name="Kallscheuer N."/>
            <person name="Luecker S."/>
            <person name="Lage O.M."/>
            <person name="Pohl T."/>
            <person name="Merkel B.J."/>
            <person name="Hornburger P."/>
            <person name="Mueller R.-W."/>
            <person name="Bruemmer F."/>
            <person name="Labrenz M."/>
            <person name="Spormann A.M."/>
            <person name="Op Den Camp H."/>
            <person name="Overmann J."/>
            <person name="Amann R."/>
            <person name="Jetten M.S.M."/>
            <person name="Mascher T."/>
            <person name="Medema M.H."/>
            <person name="Devos D.P."/>
            <person name="Kaster A.-K."/>
            <person name="Ovreas L."/>
            <person name="Rohde M."/>
            <person name="Galperin M.Y."/>
            <person name="Jogler C."/>
        </authorList>
    </citation>
    <scope>NUCLEOTIDE SEQUENCE [LARGE SCALE GENOMIC DNA]</scope>
    <source>
        <strain evidence="15 16">Pla111</strain>
    </source>
</reference>
<keyword evidence="10 12" id="KW-0648">Protein biosynthesis</keyword>
<evidence type="ECO:0000259" key="14">
    <source>
        <dbReference type="SMART" id="SM00840"/>
    </source>
</evidence>
<evidence type="ECO:0000256" key="8">
    <source>
        <dbReference type="ARBA" id="ARBA00022833"/>
    </source>
</evidence>
<evidence type="ECO:0000256" key="4">
    <source>
        <dbReference type="ARBA" id="ARBA00022490"/>
    </source>
</evidence>
<dbReference type="SMART" id="SM00840">
    <property type="entry name" value="DALR_2"/>
    <property type="match status" value="1"/>
</dbReference>
<dbReference type="InterPro" id="IPR009080">
    <property type="entry name" value="tRNAsynth_Ia_anticodon-bd"/>
</dbReference>
<dbReference type="InterPro" id="IPR056411">
    <property type="entry name" value="CysS_C"/>
</dbReference>
<evidence type="ECO:0000256" key="9">
    <source>
        <dbReference type="ARBA" id="ARBA00022840"/>
    </source>
</evidence>
<keyword evidence="7 12" id="KW-0547">Nucleotide-binding</keyword>
<evidence type="ECO:0000256" key="5">
    <source>
        <dbReference type="ARBA" id="ARBA00022598"/>
    </source>
</evidence>
<dbReference type="GO" id="GO:0005524">
    <property type="term" value="F:ATP binding"/>
    <property type="evidence" value="ECO:0007669"/>
    <property type="project" value="UniProtKB-UniRule"/>
</dbReference>
<feature type="binding site" evidence="12">
    <location>
        <position position="96"/>
    </location>
    <ligand>
        <name>Zn(2+)</name>
        <dbReference type="ChEBI" id="CHEBI:29105"/>
    </ligand>
</feature>
<feature type="compositionally biased region" description="Low complexity" evidence="13">
    <location>
        <begin position="351"/>
        <end position="361"/>
    </location>
</feature>
<feature type="region of interest" description="Disordered" evidence="13">
    <location>
        <begin position="336"/>
        <end position="365"/>
    </location>
</feature>
<dbReference type="InterPro" id="IPR024909">
    <property type="entry name" value="Cys-tRNA/MSH_ligase"/>
</dbReference>
<feature type="short sequence motif" description="'HIGH' region" evidence="12">
    <location>
        <begin position="98"/>
        <end position="108"/>
    </location>
</feature>
<dbReference type="PANTHER" id="PTHR10890">
    <property type="entry name" value="CYSTEINYL-TRNA SYNTHETASE"/>
    <property type="match status" value="1"/>
</dbReference>
<comment type="similarity">
    <text evidence="2 12">Belongs to the class-I aminoacyl-tRNA synthetase family.</text>
</comment>
<dbReference type="SUPFAM" id="SSF52374">
    <property type="entry name" value="Nucleotidylyl transferase"/>
    <property type="match status" value="1"/>
</dbReference>
<gene>
    <name evidence="12 15" type="primary">cysS</name>
    <name evidence="15" type="ORF">Pla111_01350</name>
</gene>
<dbReference type="PANTHER" id="PTHR10890:SF3">
    <property type="entry name" value="CYSTEINE--TRNA LIGASE, CYTOPLASMIC"/>
    <property type="match status" value="1"/>
</dbReference>
<name>A0A5C5WF31_9BACT</name>
<evidence type="ECO:0000256" key="3">
    <source>
        <dbReference type="ARBA" id="ARBA00011245"/>
    </source>
</evidence>
<dbReference type="Pfam" id="PF01406">
    <property type="entry name" value="tRNA-synt_1e"/>
    <property type="match status" value="1"/>
</dbReference>
<evidence type="ECO:0000256" key="10">
    <source>
        <dbReference type="ARBA" id="ARBA00022917"/>
    </source>
</evidence>
<proteinExistence type="inferred from homology"/>
<dbReference type="HAMAP" id="MF_00041">
    <property type="entry name" value="Cys_tRNA_synth"/>
    <property type="match status" value="1"/>
</dbReference>
<dbReference type="EC" id="6.1.1.16" evidence="12"/>
<comment type="caution">
    <text evidence="15">The sequence shown here is derived from an EMBL/GenBank/DDBJ whole genome shotgun (WGS) entry which is preliminary data.</text>
</comment>
<dbReference type="Gene3D" id="3.40.50.620">
    <property type="entry name" value="HUPs"/>
    <property type="match status" value="1"/>
</dbReference>
<keyword evidence="8 12" id="KW-0862">Zinc</keyword>
<evidence type="ECO:0000313" key="16">
    <source>
        <dbReference type="Proteomes" id="UP000318995"/>
    </source>
</evidence>
<dbReference type="Gene3D" id="1.20.120.1910">
    <property type="entry name" value="Cysteine-tRNA ligase, C-terminal anti-codon recognition domain"/>
    <property type="match status" value="2"/>
</dbReference>
<dbReference type="AlphaFoldDB" id="A0A5C5WF31"/>
<comment type="subunit">
    <text evidence="3 12">Monomer.</text>
</comment>
<comment type="subcellular location">
    <subcellularLocation>
        <location evidence="1 12">Cytoplasm</location>
    </subcellularLocation>
</comment>
<feature type="compositionally biased region" description="Basic and acidic residues" evidence="13">
    <location>
        <begin position="336"/>
        <end position="349"/>
    </location>
</feature>
<dbReference type="GO" id="GO:0008270">
    <property type="term" value="F:zinc ion binding"/>
    <property type="evidence" value="ECO:0007669"/>
    <property type="project" value="UniProtKB-UniRule"/>
</dbReference>
<comment type="catalytic activity">
    <reaction evidence="12">
        <text>tRNA(Cys) + L-cysteine + ATP = L-cysteinyl-tRNA(Cys) + AMP + diphosphate</text>
        <dbReference type="Rhea" id="RHEA:17773"/>
        <dbReference type="Rhea" id="RHEA-COMP:9661"/>
        <dbReference type="Rhea" id="RHEA-COMP:9679"/>
        <dbReference type="ChEBI" id="CHEBI:30616"/>
        <dbReference type="ChEBI" id="CHEBI:33019"/>
        <dbReference type="ChEBI" id="CHEBI:35235"/>
        <dbReference type="ChEBI" id="CHEBI:78442"/>
        <dbReference type="ChEBI" id="CHEBI:78517"/>
        <dbReference type="ChEBI" id="CHEBI:456215"/>
        <dbReference type="EC" id="6.1.1.16"/>
    </reaction>
</comment>
<dbReference type="InterPro" id="IPR015273">
    <property type="entry name" value="Cys-tRNA-synt_Ia_DALR"/>
</dbReference>
<keyword evidence="11 12" id="KW-0030">Aminoacyl-tRNA synthetase</keyword>
<dbReference type="GO" id="GO:0006423">
    <property type="term" value="P:cysteinyl-tRNA aminoacylation"/>
    <property type="evidence" value="ECO:0007669"/>
    <property type="project" value="UniProtKB-UniRule"/>
</dbReference>
<dbReference type="CDD" id="cd00672">
    <property type="entry name" value="CysRS_core"/>
    <property type="match status" value="1"/>
</dbReference>
<dbReference type="PRINTS" id="PR00983">
    <property type="entry name" value="TRNASYNTHCYS"/>
</dbReference>
<feature type="binding site" evidence="12">
    <location>
        <position position="275"/>
    </location>
    <ligand>
        <name>Zn(2+)</name>
        <dbReference type="ChEBI" id="CHEBI:29105"/>
    </ligand>
</feature>
<dbReference type="SUPFAM" id="SSF47323">
    <property type="entry name" value="Anticodon-binding domain of a subclass of class I aminoacyl-tRNA synthetases"/>
    <property type="match status" value="2"/>
</dbReference>
<evidence type="ECO:0000256" key="7">
    <source>
        <dbReference type="ARBA" id="ARBA00022741"/>
    </source>
</evidence>
<protein>
    <recommendedName>
        <fullName evidence="12">Cysteine--tRNA ligase</fullName>
        <ecNumber evidence="12">6.1.1.16</ecNumber>
    </recommendedName>
    <alternativeName>
        <fullName evidence="12">Cysteinyl-tRNA synthetase</fullName>
        <shortName evidence="12">CysRS</shortName>
    </alternativeName>
</protein>
<keyword evidence="16" id="KW-1185">Reference proteome</keyword>
<dbReference type="InterPro" id="IPR032678">
    <property type="entry name" value="tRNA-synt_1_cat_dom"/>
</dbReference>
<feature type="binding site" evidence="12">
    <location>
        <position position="300"/>
    </location>
    <ligand>
        <name>Zn(2+)</name>
        <dbReference type="ChEBI" id="CHEBI:29105"/>
    </ligand>
</feature>
<keyword evidence="9 12" id="KW-0067">ATP-binding</keyword>
<dbReference type="NCBIfam" id="TIGR00435">
    <property type="entry name" value="cysS"/>
    <property type="match status" value="1"/>
</dbReference>
<comment type="cofactor">
    <cofactor evidence="12">
        <name>Zn(2+)</name>
        <dbReference type="ChEBI" id="CHEBI:29105"/>
    </cofactor>
    <text evidence="12">Binds 1 zinc ion per subunit.</text>
</comment>
<dbReference type="GO" id="GO:0004817">
    <property type="term" value="F:cysteine-tRNA ligase activity"/>
    <property type="evidence" value="ECO:0007669"/>
    <property type="project" value="UniProtKB-UniRule"/>
</dbReference>
<dbReference type="Proteomes" id="UP000318995">
    <property type="component" value="Unassembled WGS sequence"/>
</dbReference>
<keyword evidence="4 12" id="KW-0963">Cytoplasm</keyword>
<comment type="caution">
    <text evidence="12">Lacks conserved residue(s) required for the propagation of feature annotation.</text>
</comment>
<organism evidence="15 16">
    <name type="scientific">Botrimarina hoheduenensis</name>
    <dbReference type="NCBI Taxonomy" id="2528000"/>
    <lineage>
        <taxon>Bacteria</taxon>
        <taxon>Pseudomonadati</taxon>
        <taxon>Planctomycetota</taxon>
        <taxon>Planctomycetia</taxon>
        <taxon>Pirellulales</taxon>
        <taxon>Lacipirellulaceae</taxon>
        <taxon>Botrimarina</taxon>
    </lineage>
</organism>
<dbReference type="Pfam" id="PF23493">
    <property type="entry name" value="CysS_C"/>
    <property type="match status" value="1"/>
</dbReference>
<dbReference type="GO" id="GO:0005829">
    <property type="term" value="C:cytosol"/>
    <property type="evidence" value="ECO:0007669"/>
    <property type="project" value="TreeGrafter"/>
</dbReference>
<evidence type="ECO:0000313" key="15">
    <source>
        <dbReference type="EMBL" id="TWT48372.1"/>
    </source>
</evidence>
<dbReference type="InterPro" id="IPR014729">
    <property type="entry name" value="Rossmann-like_a/b/a_fold"/>
</dbReference>
<keyword evidence="5 12" id="KW-0436">Ligase</keyword>
<evidence type="ECO:0000256" key="1">
    <source>
        <dbReference type="ARBA" id="ARBA00004496"/>
    </source>
</evidence>
<sequence length="633" mass="67647">MTGGLSGNRPCRIGSVTDLPPAPPKAVPLRLRALRASCLSHIRLLIPDMSAATTATVFNPQTDAGPHPSLVIYNTLSKKKEPFATVRQGQVGVYLCGPTVYGKAHIGHMVGPVLFDTIKRYLTYSGYEVRWVVNITDVDDKLIKAADEQGISMAEVAELNIKDYEDNLAALGVTQIDDFPKATECMGEIIDFIAGLIDEGYAYESQGDVYFDVAKDADYGKLSNRTVTEMQGDGGGAAARKRSAADFALWKSAKTGEPSWDSPWGAGRPGWHIECSAMSKKLLGETFDIHGGGLDLVFPHHENEIAQSESCHGKPMVKYWAHNGLLRKDAAAGKIGGRAERQGADREAGADDAGGSNDAGGKMSRSKGAGGLADLIAKQGGERIRFFLLRTHYRSTVLFSEEAIEEAAVGLETFYRLFKRYERVTGKSFYDLKPATIRAGVAANDAAAAAKQKFVAAMDDDFNTGSAIGELFELARLTNKFCEDNKLESSASEADQTTLTTLMTTIKELAGILGLFLHSPASAGGGDELLGSVMQLVIELRAEARAGKNFAVADAIRDGLKPAGIVVEDRPSGAEWSGGDTASLEAVMQMLIALRASSRAAKDFATADALRDKLAAIGVTIEDRAGGAEWSHT</sequence>
<dbReference type="EMBL" id="SJPH01000001">
    <property type="protein sequence ID" value="TWT48372.1"/>
    <property type="molecule type" value="Genomic_DNA"/>
</dbReference>
<dbReference type="Pfam" id="PF09190">
    <property type="entry name" value="DALR_2"/>
    <property type="match status" value="1"/>
</dbReference>
<dbReference type="InterPro" id="IPR015803">
    <property type="entry name" value="Cys-tRNA-ligase"/>
</dbReference>
<evidence type="ECO:0000256" key="13">
    <source>
        <dbReference type="SAM" id="MobiDB-lite"/>
    </source>
</evidence>
<feature type="binding site" evidence="12">
    <location>
        <position position="304"/>
    </location>
    <ligand>
        <name>Zn(2+)</name>
        <dbReference type="ChEBI" id="CHEBI:29105"/>
    </ligand>
</feature>